<keyword evidence="7" id="KW-0009">Actin-binding</keyword>
<dbReference type="InterPro" id="IPR043446">
    <property type="entry name" value="Neurabin-like"/>
</dbReference>
<evidence type="ECO:0000256" key="1">
    <source>
        <dbReference type="ARBA" id="ARBA00004245"/>
    </source>
</evidence>
<dbReference type="GO" id="GO:0019722">
    <property type="term" value="P:calcium-mediated signaling"/>
    <property type="evidence" value="ECO:0007669"/>
    <property type="project" value="TreeGrafter"/>
</dbReference>
<dbReference type="GO" id="GO:0031175">
    <property type="term" value="P:neuron projection development"/>
    <property type="evidence" value="ECO:0007669"/>
    <property type="project" value="TreeGrafter"/>
</dbReference>
<protein>
    <recommendedName>
        <fullName evidence="10">Neurabin-1/2 PDZ domain-containing protein</fullName>
    </recommendedName>
</protein>
<evidence type="ECO:0000256" key="7">
    <source>
        <dbReference type="ARBA" id="ARBA00023203"/>
    </source>
</evidence>
<evidence type="ECO:0000256" key="9">
    <source>
        <dbReference type="ARBA" id="ARBA00034103"/>
    </source>
</evidence>
<keyword evidence="3" id="KW-0963">Cytoplasm</keyword>
<dbReference type="GO" id="GO:0014069">
    <property type="term" value="C:postsynaptic density"/>
    <property type="evidence" value="ECO:0007669"/>
    <property type="project" value="TreeGrafter"/>
</dbReference>
<dbReference type="Pfam" id="PF17817">
    <property type="entry name" value="PDZ_5"/>
    <property type="match status" value="1"/>
</dbReference>
<keyword evidence="5" id="KW-0770">Synapse</keyword>
<keyword evidence="2" id="KW-0217">Developmental protein</keyword>
<evidence type="ECO:0000256" key="8">
    <source>
        <dbReference type="ARBA" id="ARBA00023212"/>
    </source>
</evidence>
<evidence type="ECO:0000313" key="11">
    <source>
        <dbReference type="EMBL" id="VDO94636.1"/>
    </source>
</evidence>
<proteinExistence type="predicted"/>
<evidence type="ECO:0000259" key="10">
    <source>
        <dbReference type="Pfam" id="PF17817"/>
    </source>
</evidence>
<accession>A0A3P7Z019</accession>
<organism evidence="11 12">
    <name type="scientific">Schistosoma margrebowiei</name>
    <dbReference type="NCBI Taxonomy" id="48269"/>
    <lineage>
        <taxon>Eukaryota</taxon>
        <taxon>Metazoa</taxon>
        <taxon>Spiralia</taxon>
        <taxon>Lophotrochozoa</taxon>
        <taxon>Platyhelminthes</taxon>
        <taxon>Trematoda</taxon>
        <taxon>Digenea</taxon>
        <taxon>Strigeidida</taxon>
        <taxon>Schistosomatoidea</taxon>
        <taxon>Schistosomatidae</taxon>
        <taxon>Schistosoma</taxon>
    </lineage>
</organism>
<keyword evidence="8" id="KW-0206">Cytoskeleton</keyword>
<comment type="subcellular location">
    <subcellularLocation>
        <location evidence="1">Cytoplasm</location>
        <location evidence="1">Cytoskeleton</location>
    </subcellularLocation>
    <subcellularLocation>
        <location evidence="9">Synapse</location>
    </subcellularLocation>
</comment>
<dbReference type="GO" id="GO:0005737">
    <property type="term" value="C:cytoplasm"/>
    <property type="evidence" value="ECO:0007669"/>
    <property type="project" value="TreeGrafter"/>
</dbReference>
<sequence length="180" mass="20482">MYALPGLTDKYSDDSDFYDSREDVTNISDLISPSYTTEQVNDEENVKTNMDKILSVSSSSNSPKSITTRKLVNKRSGSSDSLVKQPRVRFSSEPILVFSTHSTTDYNRRNEEIDPLSASAEYELEKHLEDMDMFEIDFRKGLFLSISCVCKTKSICCGFVFTCFTSIFLSRALCMRILYC</sequence>
<feature type="domain" description="Neurabin-1/2 PDZ" evidence="10">
    <location>
        <begin position="82"/>
        <end position="127"/>
    </location>
</feature>
<dbReference type="Proteomes" id="UP000277204">
    <property type="component" value="Unassembled WGS sequence"/>
</dbReference>
<evidence type="ECO:0000256" key="2">
    <source>
        <dbReference type="ARBA" id="ARBA00022473"/>
    </source>
</evidence>
<dbReference type="EMBL" id="UZAI01006274">
    <property type="protein sequence ID" value="VDO94636.1"/>
    <property type="molecule type" value="Genomic_DNA"/>
</dbReference>
<evidence type="ECO:0000256" key="4">
    <source>
        <dbReference type="ARBA" id="ARBA00022553"/>
    </source>
</evidence>
<keyword evidence="12" id="KW-1185">Reference proteome</keyword>
<dbReference type="GO" id="GO:0030425">
    <property type="term" value="C:dendrite"/>
    <property type="evidence" value="ECO:0007669"/>
    <property type="project" value="TreeGrafter"/>
</dbReference>
<keyword evidence="4" id="KW-0597">Phosphoprotein</keyword>
<reference evidence="11 12" key="1">
    <citation type="submission" date="2018-11" db="EMBL/GenBank/DDBJ databases">
        <authorList>
            <consortium name="Pathogen Informatics"/>
        </authorList>
    </citation>
    <scope>NUCLEOTIDE SEQUENCE [LARGE SCALE GENOMIC DNA]</scope>
    <source>
        <strain evidence="11 12">Zambia</strain>
    </source>
</reference>
<dbReference type="GO" id="GO:0015629">
    <property type="term" value="C:actin cytoskeleton"/>
    <property type="evidence" value="ECO:0007669"/>
    <property type="project" value="TreeGrafter"/>
</dbReference>
<evidence type="ECO:0000313" key="12">
    <source>
        <dbReference type="Proteomes" id="UP000277204"/>
    </source>
</evidence>
<name>A0A3P7Z019_9TREM</name>
<evidence type="ECO:0000256" key="3">
    <source>
        <dbReference type="ARBA" id="ARBA00022490"/>
    </source>
</evidence>
<dbReference type="AlphaFoldDB" id="A0A3P7Z019"/>
<dbReference type="GO" id="GO:0051015">
    <property type="term" value="F:actin filament binding"/>
    <property type="evidence" value="ECO:0007669"/>
    <property type="project" value="TreeGrafter"/>
</dbReference>
<dbReference type="InterPro" id="IPR040645">
    <property type="entry name" value="Neurabin-1/2_PDZ"/>
</dbReference>
<dbReference type="PANTHER" id="PTHR16154">
    <property type="entry name" value="NEURABIN"/>
    <property type="match status" value="1"/>
</dbReference>
<dbReference type="GO" id="GO:0007015">
    <property type="term" value="P:actin filament organization"/>
    <property type="evidence" value="ECO:0007669"/>
    <property type="project" value="TreeGrafter"/>
</dbReference>
<evidence type="ECO:0000256" key="5">
    <source>
        <dbReference type="ARBA" id="ARBA00023018"/>
    </source>
</evidence>
<gene>
    <name evidence="11" type="ORF">SMRZ_LOCUS11298</name>
</gene>
<evidence type="ECO:0000256" key="6">
    <source>
        <dbReference type="ARBA" id="ARBA00023054"/>
    </source>
</evidence>
<dbReference type="PANTHER" id="PTHR16154:SF6">
    <property type="entry name" value="SPINOPHILIN, ISOFORM J"/>
    <property type="match status" value="1"/>
</dbReference>
<keyword evidence="6" id="KW-0175">Coiled coil</keyword>